<dbReference type="GO" id="GO:0005737">
    <property type="term" value="C:cytoplasm"/>
    <property type="evidence" value="ECO:0007669"/>
    <property type="project" value="TreeGrafter"/>
</dbReference>
<dbReference type="InterPro" id="IPR023209">
    <property type="entry name" value="DAO"/>
</dbReference>
<dbReference type="Pfam" id="PF01266">
    <property type="entry name" value="DAO"/>
    <property type="match status" value="1"/>
</dbReference>
<proteinExistence type="inferred from homology"/>
<keyword evidence="4 6" id="KW-0274">FAD</keyword>
<dbReference type="SUPFAM" id="SSF54373">
    <property type="entry name" value="FAD-linked reductases, C-terminal domain"/>
    <property type="match status" value="1"/>
</dbReference>
<organism evidence="8">
    <name type="scientific">Menopon gallinae</name>
    <name type="common">poultry shaft louse</name>
    <dbReference type="NCBI Taxonomy" id="328185"/>
    <lineage>
        <taxon>Eukaryota</taxon>
        <taxon>Metazoa</taxon>
        <taxon>Ecdysozoa</taxon>
        <taxon>Arthropoda</taxon>
        <taxon>Hexapoda</taxon>
        <taxon>Insecta</taxon>
        <taxon>Pterygota</taxon>
        <taxon>Neoptera</taxon>
        <taxon>Paraneoptera</taxon>
        <taxon>Psocodea</taxon>
        <taxon>Troctomorpha</taxon>
        <taxon>Phthiraptera</taxon>
        <taxon>Amblycera</taxon>
        <taxon>Menoponidae</taxon>
        <taxon>Menopon</taxon>
    </lineage>
</organism>
<evidence type="ECO:0000256" key="2">
    <source>
        <dbReference type="ARBA" id="ARBA00006730"/>
    </source>
</evidence>
<keyword evidence="3" id="KW-0285">Flavoprotein</keyword>
<protein>
    <recommendedName>
        <fullName evidence="7">FAD dependent oxidoreductase domain-containing protein</fullName>
    </recommendedName>
</protein>
<evidence type="ECO:0000313" key="8">
    <source>
        <dbReference type="EMBL" id="KAL0278585.1"/>
    </source>
</evidence>
<dbReference type="GO" id="GO:0003884">
    <property type="term" value="F:D-amino-acid oxidase activity"/>
    <property type="evidence" value="ECO:0007669"/>
    <property type="project" value="InterPro"/>
</dbReference>
<evidence type="ECO:0000256" key="3">
    <source>
        <dbReference type="ARBA" id="ARBA00022630"/>
    </source>
</evidence>
<dbReference type="PANTHER" id="PTHR11530">
    <property type="entry name" value="D-AMINO ACID OXIDASE"/>
    <property type="match status" value="1"/>
</dbReference>
<feature type="binding site" evidence="6">
    <location>
        <begin position="43"/>
        <end position="44"/>
    </location>
    <ligand>
        <name>FAD</name>
        <dbReference type="ChEBI" id="CHEBI:57692"/>
    </ligand>
</feature>
<accession>A0AAW2I891</accession>
<feature type="binding site" evidence="6">
    <location>
        <position position="279"/>
    </location>
    <ligand>
        <name>D-dopa</name>
        <dbReference type="ChEBI" id="CHEBI:149689"/>
    </ligand>
</feature>
<dbReference type="Gene3D" id="3.30.9.10">
    <property type="entry name" value="D-Amino Acid Oxidase, subunit A, domain 2"/>
    <property type="match status" value="1"/>
</dbReference>
<dbReference type="PIRSF" id="PIRSF000189">
    <property type="entry name" value="D-aa_oxidase"/>
    <property type="match status" value="1"/>
</dbReference>
<dbReference type="InterPro" id="IPR006181">
    <property type="entry name" value="D-amino_acid_oxidase_CS"/>
</dbReference>
<evidence type="ECO:0000259" key="7">
    <source>
        <dbReference type="Pfam" id="PF01266"/>
    </source>
</evidence>
<comment type="similarity">
    <text evidence="2">Belongs to the DAMOX/DASOX family.</text>
</comment>
<comment type="cofactor">
    <cofactor evidence="1 6">
        <name>FAD</name>
        <dbReference type="ChEBI" id="CHEBI:57692"/>
    </cofactor>
</comment>
<keyword evidence="5" id="KW-0560">Oxidoreductase</keyword>
<name>A0AAW2I891_9NEOP</name>
<feature type="binding site" evidence="6">
    <location>
        <position position="225"/>
    </location>
    <ligand>
        <name>D-dopa</name>
        <dbReference type="ChEBI" id="CHEBI:149689"/>
    </ligand>
</feature>
<comment type="caution">
    <text evidence="8">The sequence shown here is derived from an EMBL/GenBank/DDBJ whole genome shotgun (WGS) entry which is preliminary data.</text>
</comment>
<reference evidence="8" key="1">
    <citation type="journal article" date="2024" name="Gigascience">
        <title>Chromosome-level genome of the poultry shaft louse Menopon gallinae provides insight into the host-switching and adaptive evolution of parasitic lice.</title>
        <authorList>
            <person name="Xu Y."/>
            <person name="Ma L."/>
            <person name="Liu S."/>
            <person name="Liang Y."/>
            <person name="Liu Q."/>
            <person name="He Z."/>
            <person name="Tian L."/>
            <person name="Duan Y."/>
            <person name="Cai W."/>
            <person name="Li H."/>
            <person name="Song F."/>
        </authorList>
    </citation>
    <scope>NUCLEOTIDE SEQUENCE</scope>
    <source>
        <strain evidence="8">Cailab_2023a</strain>
    </source>
</reference>
<evidence type="ECO:0000256" key="4">
    <source>
        <dbReference type="ARBA" id="ARBA00022827"/>
    </source>
</evidence>
<feature type="binding site" evidence="6">
    <location>
        <begin position="48"/>
        <end position="50"/>
    </location>
    <ligand>
        <name>FAD</name>
        <dbReference type="ChEBI" id="CHEBI:57692"/>
    </ligand>
</feature>
<sequence length="337" mass="37208">MDSASICILGGGVIGLTAALTLQERLPNASFTLIAEKFTTETTSDGAAGLFYPFASFQTSSFELSRQIVKESYEFYENLLAAEGAVTGITETSGYILSNISPEEVECPLLEGAVPEYRILSSEEVAKCPGSWKYGCFLKSLLINGRLFLPWALGRYQERGGKIIQRRISGFTDLVPFKFDVIINCFGLGAQKLCEDCDLVPVRGQVIKVSAPWVKQFYLVDDSIYVIPGFETTLGGCKNYNNYSLNIEKDTSDHIWRKCTELVPSLKNCAVLREWVGLRPHRAPIRLETEMVEIDGCELKVVHNYGHGSQGVTTAPGCANVCLRYVLQILGLDVVSR</sequence>
<evidence type="ECO:0000256" key="1">
    <source>
        <dbReference type="ARBA" id="ARBA00001974"/>
    </source>
</evidence>
<feature type="domain" description="FAD dependent oxidoreductase" evidence="7">
    <location>
        <begin position="6"/>
        <end position="320"/>
    </location>
</feature>
<dbReference type="GO" id="GO:0071949">
    <property type="term" value="F:FAD binding"/>
    <property type="evidence" value="ECO:0007669"/>
    <property type="project" value="InterPro"/>
</dbReference>
<dbReference type="InterPro" id="IPR006076">
    <property type="entry name" value="FAD-dep_OxRdtase"/>
</dbReference>
<evidence type="ECO:0000256" key="5">
    <source>
        <dbReference type="ARBA" id="ARBA00023002"/>
    </source>
</evidence>
<evidence type="ECO:0000256" key="6">
    <source>
        <dbReference type="PIRSR" id="PIRSR000189-1"/>
    </source>
</evidence>
<gene>
    <name evidence="8" type="ORF">PYX00_000365</name>
</gene>
<dbReference type="PANTHER" id="PTHR11530:SF17">
    <property type="entry name" value="RE49860P"/>
    <property type="match status" value="1"/>
</dbReference>
<dbReference type="EMBL" id="JARGDH010000001">
    <property type="protein sequence ID" value="KAL0278585.1"/>
    <property type="molecule type" value="Genomic_DNA"/>
</dbReference>
<dbReference type="PROSITE" id="PS00677">
    <property type="entry name" value="DAO"/>
    <property type="match status" value="1"/>
</dbReference>
<dbReference type="Gene3D" id="3.40.50.720">
    <property type="entry name" value="NAD(P)-binding Rossmann-like Domain"/>
    <property type="match status" value="1"/>
</dbReference>
<dbReference type="SUPFAM" id="SSF51971">
    <property type="entry name" value="Nucleotide-binding domain"/>
    <property type="match status" value="1"/>
</dbReference>
<dbReference type="AlphaFoldDB" id="A0AAW2I891"/>
<dbReference type="GO" id="GO:0019478">
    <property type="term" value="P:D-amino acid catabolic process"/>
    <property type="evidence" value="ECO:0007669"/>
    <property type="project" value="TreeGrafter"/>
</dbReference>